<organism evidence="2">
    <name type="scientific">Mucochytrium quahogii</name>
    <dbReference type="NCBI Taxonomy" id="96639"/>
    <lineage>
        <taxon>Eukaryota</taxon>
        <taxon>Sar</taxon>
        <taxon>Stramenopiles</taxon>
        <taxon>Bigyra</taxon>
        <taxon>Labyrinthulomycetes</taxon>
        <taxon>Thraustochytrida</taxon>
        <taxon>Thraustochytriidae</taxon>
        <taxon>Mucochytrium</taxon>
    </lineage>
</organism>
<proteinExistence type="predicted"/>
<accession>A0A7S2WGH9</accession>
<sequence>MPAPLRWDNSIVPSVRNFYGKGVTPPSKRVSSAPKSRPESRTETGQYRPGTAEERLRTQPSRSLLASGKRHERPANGESPKYTIQRFGADGYCQTIGSREIPIIPATRIKPAMVRNERPVDPMLPFYKLATEAYEENEVLKCPIPINQVNVQGLRQESLLTREPSVTYGCFNINIPTGNMDDGSILNKRAPEQGFLEECYSPSIQGEEENEAQGVQKLNSELKFAVHTRINGWKLSSGKKQFIEHAFPDSREVPKAIRKRISKRSNAAFRQDVHRKRTVVNSKWDLNELRRDMQARANKSIQDERQRREMLQHTLPESVQRLDSLKPFTSEDPHERISGGKRFRQSKRARTPSLLRSTSRNSQSYTATAAEEQELYLAYLQNRQYH</sequence>
<dbReference type="EMBL" id="HBHK01014584">
    <property type="protein sequence ID" value="CAD9686537.1"/>
    <property type="molecule type" value="Transcribed_RNA"/>
</dbReference>
<protein>
    <submittedName>
        <fullName evidence="2">Uncharacterized protein</fullName>
    </submittedName>
</protein>
<gene>
    <name evidence="2" type="ORF">QSP1433_LOCUS9206</name>
</gene>
<feature type="compositionally biased region" description="Polar residues" evidence="1">
    <location>
        <begin position="354"/>
        <end position="367"/>
    </location>
</feature>
<evidence type="ECO:0000256" key="1">
    <source>
        <dbReference type="SAM" id="MobiDB-lite"/>
    </source>
</evidence>
<evidence type="ECO:0000313" key="2">
    <source>
        <dbReference type="EMBL" id="CAD9686537.1"/>
    </source>
</evidence>
<feature type="compositionally biased region" description="Basic residues" evidence="1">
    <location>
        <begin position="339"/>
        <end position="350"/>
    </location>
</feature>
<feature type="region of interest" description="Disordered" evidence="1">
    <location>
        <begin position="328"/>
        <end position="367"/>
    </location>
</feature>
<feature type="region of interest" description="Disordered" evidence="1">
    <location>
        <begin position="16"/>
        <end position="83"/>
    </location>
</feature>
<dbReference type="AlphaFoldDB" id="A0A7S2WGH9"/>
<reference evidence="2" key="1">
    <citation type="submission" date="2021-01" db="EMBL/GenBank/DDBJ databases">
        <authorList>
            <person name="Corre E."/>
            <person name="Pelletier E."/>
            <person name="Niang G."/>
            <person name="Scheremetjew M."/>
            <person name="Finn R."/>
            <person name="Kale V."/>
            <person name="Holt S."/>
            <person name="Cochrane G."/>
            <person name="Meng A."/>
            <person name="Brown T."/>
            <person name="Cohen L."/>
        </authorList>
    </citation>
    <scope>NUCLEOTIDE SEQUENCE</scope>
    <source>
        <strain evidence="2">NY070348D</strain>
    </source>
</reference>
<feature type="compositionally biased region" description="Basic and acidic residues" evidence="1">
    <location>
        <begin position="329"/>
        <end position="338"/>
    </location>
</feature>
<name>A0A7S2WGH9_9STRA</name>